<sequence>MKPLPAVRKTLAALALLAALGAALPAAGAPAGGEDPLWMGRGAMEKEWGKVLRLSGEIGPAAYRYEEHFGATSSRFESEGVSWTLLGELELLPPLGVGAALEVTRIGRDIETWSNLPAGTVIGTQVDQTNDTQVDVGMLDIYASLAVVRAASLELEFLAGWHFLRHRFERSNFAFQVSGFTIHSILGPVSEDVSADGPSLGARLTAKYNGFVLGGGLQWAYLPNLRAENSLLGNIESEGNSLRWRLGLGYRAREWLELGLSYRGTYIEVEEGRSVNAVLPNNRTYINSIFFQAEIRF</sequence>
<evidence type="ECO:0000313" key="2">
    <source>
        <dbReference type="EMBL" id="MBI3125971.1"/>
    </source>
</evidence>
<dbReference type="EMBL" id="JACPUR010000001">
    <property type="protein sequence ID" value="MBI3125971.1"/>
    <property type="molecule type" value="Genomic_DNA"/>
</dbReference>
<gene>
    <name evidence="2" type="ORF">HYZ11_00015</name>
</gene>
<evidence type="ECO:0008006" key="4">
    <source>
        <dbReference type="Google" id="ProtNLM"/>
    </source>
</evidence>
<name>A0A932HV01_UNCTE</name>
<keyword evidence="1" id="KW-0732">Signal</keyword>
<dbReference type="SUPFAM" id="SSF56935">
    <property type="entry name" value="Porins"/>
    <property type="match status" value="1"/>
</dbReference>
<dbReference type="Gene3D" id="2.40.128.90">
    <property type="entry name" value="OMPT-like"/>
    <property type="match status" value="1"/>
</dbReference>
<organism evidence="2 3">
    <name type="scientific">Tectimicrobiota bacterium</name>
    <dbReference type="NCBI Taxonomy" id="2528274"/>
    <lineage>
        <taxon>Bacteria</taxon>
        <taxon>Pseudomonadati</taxon>
        <taxon>Nitrospinota/Tectimicrobiota group</taxon>
        <taxon>Candidatus Tectimicrobiota</taxon>
    </lineage>
</organism>
<reference evidence="2" key="1">
    <citation type="submission" date="2020-07" db="EMBL/GenBank/DDBJ databases">
        <title>Huge and variable diversity of episymbiotic CPR bacteria and DPANN archaea in groundwater ecosystems.</title>
        <authorList>
            <person name="He C.Y."/>
            <person name="Keren R."/>
            <person name="Whittaker M."/>
            <person name="Farag I.F."/>
            <person name="Doudna J."/>
            <person name="Cate J.H.D."/>
            <person name="Banfield J.F."/>
        </authorList>
    </citation>
    <scope>NUCLEOTIDE SEQUENCE</scope>
    <source>
        <strain evidence="2">NC_groundwater_763_Ag_S-0.2um_68_21</strain>
    </source>
</reference>
<dbReference type="AlphaFoldDB" id="A0A932HV01"/>
<feature type="chain" id="PRO_5036974207" description="Outer membrane beta-barrel protein" evidence="1">
    <location>
        <begin position="29"/>
        <end position="297"/>
    </location>
</feature>
<accession>A0A932HV01</accession>
<evidence type="ECO:0000256" key="1">
    <source>
        <dbReference type="SAM" id="SignalP"/>
    </source>
</evidence>
<feature type="signal peptide" evidence="1">
    <location>
        <begin position="1"/>
        <end position="28"/>
    </location>
</feature>
<evidence type="ECO:0000313" key="3">
    <source>
        <dbReference type="Proteomes" id="UP000782312"/>
    </source>
</evidence>
<comment type="caution">
    <text evidence="2">The sequence shown here is derived from an EMBL/GenBank/DDBJ whole genome shotgun (WGS) entry which is preliminary data.</text>
</comment>
<dbReference type="Proteomes" id="UP000782312">
    <property type="component" value="Unassembled WGS sequence"/>
</dbReference>
<dbReference type="InterPro" id="IPR053724">
    <property type="entry name" value="OMP_A26_sf"/>
</dbReference>
<protein>
    <recommendedName>
        <fullName evidence="4">Outer membrane beta-barrel protein</fullName>
    </recommendedName>
</protein>
<proteinExistence type="predicted"/>